<protein>
    <submittedName>
        <fullName evidence="1">Uncharacterized protein</fullName>
    </submittedName>
</protein>
<reference evidence="2" key="1">
    <citation type="submission" date="2016-10" db="EMBL/GenBank/DDBJ databases">
        <authorList>
            <person name="Varghese N."/>
            <person name="Submissions S."/>
        </authorList>
    </citation>
    <scope>NUCLEOTIDE SEQUENCE [LARGE SCALE GENOMIC DNA]</scope>
    <source>
        <strain evidence="2">DSM 24204</strain>
    </source>
</reference>
<name>A0A1H7ZFU2_9PAST</name>
<dbReference type="STRING" id="97481.SAMN05444853_12513"/>
<sequence>MYLQSCVGVVMNIYHFFKIAVIVFFALISFWILSITTFNPISNYEAIHTVKNIVDKVRTYESKIPLSKDEITLYYQTIHLSKEEISLIEKYGLQIHKIGSGYEVTISQGFDKWVIYNSEDDCWYGTKNIIGLKQCSKSL</sequence>
<accession>A0A1H7ZFU2</accession>
<organism evidence="1 2">
    <name type="scientific">Phocoenobacter skyensis</name>
    <dbReference type="NCBI Taxonomy" id="97481"/>
    <lineage>
        <taxon>Bacteria</taxon>
        <taxon>Pseudomonadati</taxon>
        <taxon>Pseudomonadota</taxon>
        <taxon>Gammaproteobacteria</taxon>
        <taxon>Pasteurellales</taxon>
        <taxon>Pasteurellaceae</taxon>
        <taxon>Phocoenobacter</taxon>
    </lineage>
</organism>
<proteinExistence type="predicted"/>
<evidence type="ECO:0000313" key="1">
    <source>
        <dbReference type="EMBL" id="SEM57186.1"/>
    </source>
</evidence>
<evidence type="ECO:0000313" key="2">
    <source>
        <dbReference type="Proteomes" id="UP000198883"/>
    </source>
</evidence>
<gene>
    <name evidence="1" type="ORF">SAMN05444853_12513</name>
</gene>
<dbReference type="Proteomes" id="UP000198883">
    <property type="component" value="Unassembled WGS sequence"/>
</dbReference>
<dbReference type="EMBL" id="FOBN01000025">
    <property type="protein sequence ID" value="SEM57186.1"/>
    <property type="molecule type" value="Genomic_DNA"/>
</dbReference>
<dbReference type="AlphaFoldDB" id="A0A1H7ZFU2"/>